<reference evidence="1 2" key="1">
    <citation type="submission" date="2015-04" db="EMBL/GenBank/DDBJ databases">
        <title>Lasius niger genome sequencing.</title>
        <authorList>
            <person name="Konorov E.A."/>
            <person name="Nikitin M.A."/>
            <person name="Kirill M.V."/>
            <person name="Chang P."/>
        </authorList>
    </citation>
    <scope>NUCLEOTIDE SEQUENCE [LARGE SCALE GENOMIC DNA]</scope>
    <source>
        <tissue evidence="1">Whole</tissue>
    </source>
</reference>
<dbReference type="EMBL" id="LBMM01007290">
    <property type="protein sequence ID" value="KMQ89876.1"/>
    <property type="molecule type" value="Genomic_DNA"/>
</dbReference>
<dbReference type="AlphaFoldDB" id="A0A0J7KI31"/>
<organism evidence="1 2">
    <name type="scientific">Lasius niger</name>
    <name type="common">Black garden ant</name>
    <dbReference type="NCBI Taxonomy" id="67767"/>
    <lineage>
        <taxon>Eukaryota</taxon>
        <taxon>Metazoa</taxon>
        <taxon>Ecdysozoa</taxon>
        <taxon>Arthropoda</taxon>
        <taxon>Hexapoda</taxon>
        <taxon>Insecta</taxon>
        <taxon>Pterygota</taxon>
        <taxon>Neoptera</taxon>
        <taxon>Endopterygota</taxon>
        <taxon>Hymenoptera</taxon>
        <taxon>Apocrita</taxon>
        <taxon>Aculeata</taxon>
        <taxon>Formicoidea</taxon>
        <taxon>Formicidae</taxon>
        <taxon>Formicinae</taxon>
        <taxon>Lasius</taxon>
        <taxon>Lasius</taxon>
    </lineage>
</organism>
<dbReference type="PaxDb" id="67767-A0A0J7KI31"/>
<accession>A0A0J7KI31</accession>
<dbReference type="STRING" id="67767.A0A0J7KI31"/>
<dbReference type="InterPro" id="IPR043502">
    <property type="entry name" value="DNA/RNA_pol_sf"/>
</dbReference>
<gene>
    <name evidence="1" type="ORF">RF55_10433</name>
</gene>
<sequence length="203" mass="23210">MYRQILVDTRDVDYQRILWKAPTEECVNEFRLLTVTYGTVCAPYLALRVLKQFAHDEGARFPLATSILTNNIYVDDCVFGAEDKPLALQTRDQLIQLLGKASFRLRKWTSNCPTLIRNIDPTDHGLASDKLFSMDESLKILGIAWNPESDSFRFQINLSLNIVPAKRTILSTIAKMYDPLGWVTPVIITAKILMQKLWLQQCS</sequence>
<comment type="caution">
    <text evidence="1">The sequence shown here is derived from an EMBL/GenBank/DDBJ whole genome shotgun (WGS) entry which is preliminary data.</text>
</comment>
<dbReference type="SUPFAM" id="SSF56672">
    <property type="entry name" value="DNA/RNA polymerases"/>
    <property type="match status" value="1"/>
</dbReference>
<keyword evidence="2" id="KW-1185">Reference proteome</keyword>
<evidence type="ECO:0000313" key="2">
    <source>
        <dbReference type="Proteomes" id="UP000036403"/>
    </source>
</evidence>
<name>A0A0J7KI31_LASNI</name>
<evidence type="ECO:0000313" key="1">
    <source>
        <dbReference type="EMBL" id="KMQ89876.1"/>
    </source>
</evidence>
<dbReference type="InterPro" id="IPR008042">
    <property type="entry name" value="Retrotrans_Pao"/>
</dbReference>
<dbReference type="Proteomes" id="UP000036403">
    <property type="component" value="Unassembled WGS sequence"/>
</dbReference>
<dbReference type="OrthoDB" id="7697913at2759"/>
<protein>
    <recommendedName>
        <fullName evidence="3">Reverse transcriptase domain-containing protein</fullName>
    </recommendedName>
</protein>
<dbReference type="GO" id="GO:0071897">
    <property type="term" value="P:DNA biosynthetic process"/>
    <property type="evidence" value="ECO:0007669"/>
    <property type="project" value="UniProtKB-ARBA"/>
</dbReference>
<evidence type="ECO:0008006" key="3">
    <source>
        <dbReference type="Google" id="ProtNLM"/>
    </source>
</evidence>
<proteinExistence type="predicted"/>
<dbReference type="PANTHER" id="PTHR47331">
    <property type="entry name" value="PHD-TYPE DOMAIN-CONTAINING PROTEIN"/>
    <property type="match status" value="1"/>
</dbReference>
<dbReference type="Pfam" id="PF05380">
    <property type="entry name" value="Peptidase_A17"/>
    <property type="match status" value="1"/>
</dbReference>